<dbReference type="Pfam" id="PF08044">
    <property type="entry name" value="DUF1707"/>
    <property type="match status" value="1"/>
</dbReference>
<dbReference type="Proteomes" id="UP000248764">
    <property type="component" value="Unassembled WGS sequence"/>
</dbReference>
<sequence>MTTPPEPADAPDRPEPSRPGEPIVPREPQVVPGVRASDDEREQVVQALSEHATTGRLTLAELEERIGLAYRAVTRDDLAQLTADLPGPGGLAPAAATSPVFRGDAPRRSATRWIVAFMGGTEKRGRWRAAERINAVAVMGGHDIDLRHAELDSDETTIVAITIMGGMDIYVPDTIDVEVGGFSLMGGTGERGSRRPARAGAPRIRILAYNLMGGIDVWRLPEETKDLPLKQAKKAAKRAE</sequence>
<dbReference type="PANTHER" id="PTHR40763:SF4">
    <property type="entry name" value="DUF1707 DOMAIN-CONTAINING PROTEIN"/>
    <property type="match status" value="1"/>
</dbReference>
<feature type="domain" description="Cell wall-active antibiotics response LiaF-like C-terminal" evidence="3">
    <location>
        <begin position="126"/>
        <end position="187"/>
    </location>
</feature>
<gene>
    <name evidence="4" type="ORF">C1I92_01430</name>
</gene>
<name>A0A2W2BH52_9ACTN</name>
<evidence type="ECO:0000313" key="4">
    <source>
        <dbReference type="EMBL" id="PZF86495.1"/>
    </source>
</evidence>
<evidence type="ECO:0000313" key="5">
    <source>
        <dbReference type="Proteomes" id="UP000248764"/>
    </source>
</evidence>
<feature type="domain" description="DUF1707" evidence="2">
    <location>
        <begin position="34"/>
        <end position="86"/>
    </location>
</feature>
<accession>A0A2W2BH52</accession>
<comment type="caution">
    <text evidence="4">The sequence shown here is derived from an EMBL/GenBank/DDBJ whole genome shotgun (WGS) entry which is preliminary data.</text>
</comment>
<organism evidence="4 5">
    <name type="scientific">Jiangella anatolica</name>
    <dbReference type="NCBI Taxonomy" id="2670374"/>
    <lineage>
        <taxon>Bacteria</taxon>
        <taxon>Bacillati</taxon>
        <taxon>Actinomycetota</taxon>
        <taxon>Actinomycetes</taxon>
        <taxon>Jiangellales</taxon>
        <taxon>Jiangellaceae</taxon>
        <taxon>Jiangella</taxon>
    </lineage>
</organism>
<evidence type="ECO:0000256" key="1">
    <source>
        <dbReference type="SAM" id="MobiDB-lite"/>
    </source>
</evidence>
<evidence type="ECO:0000259" key="2">
    <source>
        <dbReference type="Pfam" id="PF08044"/>
    </source>
</evidence>
<dbReference type="InterPro" id="IPR024425">
    <property type="entry name" value="LiaF-like_C"/>
</dbReference>
<dbReference type="Pfam" id="PF09922">
    <property type="entry name" value="LiaF-like_C"/>
    <property type="match status" value="1"/>
</dbReference>
<dbReference type="AlphaFoldDB" id="A0A2W2BH52"/>
<feature type="region of interest" description="Disordered" evidence="1">
    <location>
        <begin position="1"/>
        <end position="37"/>
    </location>
</feature>
<proteinExistence type="predicted"/>
<dbReference type="RefSeq" id="WP_111252867.1">
    <property type="nucleotide sequence ID" value="NZ_POTW01000002.1"/>
</dbReference>
<reference evidence="4 5" key="1">
    <citation type="submission" date="2018-01" db="EMBL/GenBank/DDBJ databases">
        <title>Draft genome sequence of Jiangella sp. GTF31.</title>
        <authorList>
            <person name="Sahin N."/>
            <person name="Ay H."/>
            <person name="Saygin H."/>
        </authorList>
    </citation>
    <scope>NUCLEOTIDE SEQUENCE [LARGE SCALE GENOMIC DNA]</scope>
    <source>
        <strain evidence="4 5">GTF31</strain>
    </source>
</reference>
<evidence type="ECO:0000259" key="3">
    <source>
        <dbReference type="Pfam" id="PF09922"/>
    </source>
</evidence>
<dbReference type="InterPro" id="IPR012551">
    <property type="entry name" value="DUF1707_SHOCT-like"/>
</dbReference>
<keyword evidence="5" id="KW-1185">Reference proteome</keyword>
<dbReference type="EMBL" id="POTW01000002">
    <property type="protein sequence ID" value="PZF86495.1"/>
    <property type="molecule type" value="Genomic_DNA"/>
</dbReference>
<dbReference type="PANTHER" id="PTHR40763">
    <property type="entry name" value="MEMBRANE PROTEIN-RELATED"/>
    <property type="match status" value="1"/>
</dbReference>
<protein>
    <submittedName>
        <fullName evidence="4">Uncharacterized protein</fullName>
    </submittedName>
</protein>